<protein>
    <submittedName>
        <fullName evidence="2">2'-5' RNA ligase</fullName>
    </submittedName>
</protein>
<feature type="region of interest" description="Disordered" evidence="1">
    <location>
        <begin position="205"/>
        <end position="228"/>
    </location>
</feature>
<dbReference type="Pfam" id="PF13563">
    <property type="entry name" value="2_5_RNA_ligase2"/>
    <property type="match status" value="1"/>
</dbReference>
<accession>A0A2K3UUU0</accession>
<evidence type="ECO:0000256" key="1">
    <source>
        <dbReference type="SAM" id="MobiDB-lite"/>
    </source>
</evidence>
<organism evidence="2 3">
    <name type="scientific">Deinococcus koreensis</name>
    <dbReference type="NCBI Taxonomy" id="2054903"/>
    <lineage>
        <taxon>Bacteria</taxon>
        <taxon>Thermotogati</taxon>
        <taxon>Deinococcota</taxon>
        <taxon>Deinococci</taxon>
        <taxon>Deinococcales</taxon>
        <taxon>Deinococcaceae</taxon>
        <taxon>Deinococcus</taxon>
    </lineage>
</organism>
<sequence length="228" mass="24174">MSASPGTSGPSGTPGVVSGEGLGGRNSPETGETGPLHSIVAWPPQALDTWLRRAQRELNVSGFGAPHLNLRAPFRTPLTSAELVGALRQVLGHDRAFEVRVLGWKRLPGVIFLECELDARLADLHARLLAVGPSSRAPYDGPEYRPHLTLALGVLPWAADELWAAAQRLSPPVDHFTVHALSLTREERGEVQELHTFPLSEAPEPARAGVAACPPAEGPQSAGGRRGG</sequence>
<keyword evidence="2" id="KW-0436">Ligase</keyword>
<dbReference type="AlphaFoldDB" id="A0A2K3UUU0"/>
<dbReference type="GO" id="GO:0016874">
    <property type="term" value="F:ligase activity"/>
    <property type="evidence" value="ECO:0007669"/>
    <property type="project" value="UniProtKB-KW"/>
</dbReference>
<dbReference type="OrthoDB" id="63166at2"/>
<dbReference type="InterPro" id="IPR050580">
    <property type="entry name" value="2H_phosphoesterase_YjcG-like"/>
</dbReference>
<dbReference type="InterPro" id="IPR009097">
    <property type="entry name" value="Cyclic_Pdiesterase"/>
</dbReference>
<evidence type="ECO:0000313" key="2">
    <source>
        <dbReference type="EMBL" id="PNY80297.1"/>
    </source>
</evidence>
<dbReference type="RefSeq" id="WP_103309752.1">
    <property type="nucleotide sequence ID" value="NZ_PPPD01000001.1"/>
</dbReference>
<dbReference type="PANTHER" id="PTHR40037:SF1">
    <property type="entry name" value="PHOSPHOESTERASE SAOUHSC_00951-RELATED"/>
    <property type="match status" value="1"/>
</dbReference>
<dbReference type="Proteomes" id="UP000236379">
    <property type="component" value="Unassembled WGS sequence"/>
</dbReference>
<feature type="compositionally biased region" description="Low complexity" evidence="1">
    <location>
        <begin position="1"/>
        <end position="17"/>
    </location>
</feature>
<proteinExistence type="predicted"/>
<dbReference type="SUPFAM" id="SSF55144">
    <property type="entry name" value="LigT-like"/>
    <property type="match status" value="1"/>
</dbReference>
<dbReference type="Gene3D" id="3.90.1140.10">
    <property type="entry name" value="Cyclic phosphodiesterase"/>
    <property type="match status" value="1"/>
</dbReference>
<evidence type="ECO:0000313" key="3">
    <source>
        <dbReference type="Proteomes" id="UP000236379"/>
    </source>
</evidence>
<dbReference type="PANTHER" id="PTHR40037">
    <property type="entry name" value="PHOSPHOESTERASE YJCG-RELATED"/>
    <property type="match status" value="1"/>
</dbReference>
<name>A0A2K3UUU0_9DEIO</name>
<keyword evidence="3" id="KW-1185">Reference proteome</keyword>
<comment type="caution">
    <text evidence="2">The sequence shown here is derived from an EMBL/GenBank/DDBJ whole genome shotgun (WGS) entry which is preliminary data.</text>
</comment>
<reference evidence="2 3" key="1">
    <citation type="submission" date="2018-01" db="EMBL/GenBank/DDBJ databases">
        <title>Deinococcus koreensis sp. nov., a radiation-resistant bacterium isolated from river water.</title>
        <authorList>
            <person name="Choi A."/>
        </authorList>
    </citation>
    <scope>NUCLEOTIDE SEQUENCE [LARGE SCALE GENOMIC DNA]</scope>
    <source>
        <strain evidence="2 3">SJW1-2</strain>
    </source>
</reference>
<dbReference type="EMBL" id="PPPD01000001">
    <property type="protein sequence ID" value="PNY80297.1"/>
    <property type="molecule type" value="Genomic_DNA"/>
</dbReference>
<feature type="region of interest" description="Disordered" evidence="1">
    <location>
        <begin position="1"/>
        <end position="37"/>
    </location>
</feature>
<gene>
    <name evidence="2" type="ORF">CVO96_01990</name>
</gene>